<sequence>MSRPRRILVTMSSHADLGVSGKKTGTWFEEVATPYYVFTEAGYQVVFASPLGGEAPIDHLSQQAPFTTANTERFAQDPAGMLAIRETAALAAVDHRDFDALFFPGGYGLLWDLAVDSRVIRMVEQALAADTPVAMVCHAPGILRDVRSPDGDPYVAGRTVTGFSNTEDDELDLARHLLFSLEDDLTLRGANFTRSAANWQPTVVQDGPLITGQNPASAPVIAKTLVDHLA</sequence>
<dbReference type="Gene3D" id="3.40.50.880">
    <property type="match status" value="1"/>
</dbReference>
<evidence type="ECO:0000259" key="4">
    <source>
        <dbReference type="Pfam" id="PF01965"/>
    </source>
</evidence>
<dbReference type="InterPro" id="IPR029062">
    <property type="entry name" value="Class_I_gatase-like"/>
</dbReference>
<dbReference type="RefSeq" id="WP_092775105.1">
    <property type="nucleotide sequence ID" value="NZ_FOGI01000002.1"/>
</dbReference>
<dbReference type="Proteomes" id="UP000199051">
    <property type="component" value="Unassembled WGS sequence"/>
</dbReference>
<dbReference type="GO" id="GO:0019243">
    <property type="term" value="P:methylglyoxal catabolic process to D-lactate via S-lactoyl-glutathione"/>
    <property type="evidence" value="ECO:0007669"/>
    <property type="project" value="TreeGrafter"/>
</dbReference>
<keyword evidence="5" id="KW-0645">Protease</keyword>
<dbReference type="PANTHER" id="PTHR48094:SF11">
    <property type="entry name" value="GLUTATHIONE-INDEPENDENT GLYOXALASE HSP31-RELATED"/>
    <property type="match status" value="1"/>
</dbReference>
<dbReference type="PANTHER" id="PTHR48094">
    <property type="entry name" value="PROTEIN/NUCLEIC ACID DEGLYCASE DJ-1-RELATED"/>
    <property type="match status" value="1"/>
</dbReference>
<dbReference type="SUPFAM" id="SSF52317">
    <property type="entry name" value="Class I glutamine amidotransferase-like"/>
    <property type="match status" value="1"/>
</dbReference>
<keyword evidence="2" id="KW-0456">Lyase</keyword>
<keyword evidence="5" id="KW-0378">Hydrolase</keyword>
<proteinExistence type="inferred from homology"/>
<evidence type="ECO:0000256" key="1">
    <source>
        <dbReference type="ARBA" id="ARBA00023016"/>
    </source>
</evidence>
<keyword evidence="1" id="KW-0346">Stress response</keyword>
<reference evidence="6" key="1">
    <citation type="submission" date="2016-10" db="EMBL/GenBank/DDBJ databases">
        <authorList>
            <person name="Varghese N."/>
            <person name="Submissions S."/>
        </authorList>
    </citation>
    <scope>NUCLEOTIDE SEQUENCE [LARGE SCALE GENOMIC DNA]</scope>
    <source>
        <strain evidence="6">DSM 44260</strain>
    </source>
</reference>
<dbReference type="InterPro" id="IPR050325">
    <property type="entry name" value="Prot/Nucl_acid_deglycase"/>
</dbReference>
<evidence type="ECO:0000256" key="3">
    <source>
        <dbReference type="ARBA" id="ARBA00038493"/>
    </source>
</evidence>
<evidence type="ECO:0000256" key="2">
    <source>
        <dbReference type="ARBA" id="ARBA00023239"/>
    </source>
</evidence>
<dbReference type="Pfam" id="PF01965">
    <property type="entry name" value="DJ-1_PfpI"/>
    <property type="match status" value="1"/>
</dbReference>
<evidence type="ECO:0000313" key="5">
    <source>
        <dbReference type="EMBL" id="SER22873.1"/>
    </source>
</evidence>
<comment type="similarity">
    <text evidence="3">Belongs to the peptidase C56 family. HSP31-like subfamily.</text>
</comment>
<gene>
    <name evidence="5" type="ORF">SAMN04487818_102153</name>
</gene>
<evidence type="ECO:0000313" key="6">
    <source>
        <dbReference type="Proteomes" id="UP000199051"/>
    </source>
</evidence>
<accession>A0A1H9MIB4</accession>
<dbReference type="GO" id="GO:0008233">
    <property type="term" value="F:peptidase activity"/>
    <property type="evidence" value="ECO:0007669"/>
    <property type="project" value="UniProtKB-KW"/>
</dbReference>
<organism evidence="5 6">
    <name type="scientific">Actinokineospora terrae</name>
    <dbReference type="NCBI Taxonomy" id="155974"/>
    <lineage>
        <taxon>Bacteria</taxon>
        <taxon>Bacillati</taxon>
        <taxon>Actinomycetota</taxon>
        <taxon>Actinomycetes</taxon>
        <taxon>Pseudonocardiales</taxon>
        <taxon>Pseudonocardiaceae</taxon>
        <taxon>Actinokineospora</taxon>
    </lineage>
</organism>
<dbReference type="EMBL" id="FOGI01000002">
    <property type="protein sequence ID" value="SER22873.1"/>
    <property type="molecule type" value="Genomic_DNA"/>
</dbReference>
<protein>
    <submittedName>
        <fullName evidence="5">Putative intracellular protease/amidase</fullName>
    </submittedName>
</protein>
<dbReference type="AlphaFoldDB" id="A0A1H9MIB4"/>
<dbReference type="InterPro" id="IPR002818">
    <property type="entry name" value="DJ-1/PfpI"/>
</dbReference>
<keyword evidence="6" id="KW-1185">Reference proteome</keyword>
<dbReference type="CDD" id="cd03141">
    <property type="entry name" value="GATase1_Hsp31_like"/>
    <property type="match status" value="1"/>
</dbReference>
<dbReference type="GO" id="GO:0019172">
    <property type="term" value="F:glyoxalase III activity"/>
    <property type="evidence" value="ECO:0007669"/>
    <property type="project" value="TreeGrafter"/>
</dbReference>
<dbReference type="GO" id="GO:0006508">
    <property type="term" value="P:proteolysis"/>
    <property type="evidence" value="ECO:0007669"/>
    <property type="project" value="UniProtKB-KW"/>
</dbReference>
<dbReference type="GO" id="GO:0005737">
    <property type="term" value="C:cytoplasm"/>
    <property type="evidence" value="ECO:0007669"/>
    <property type="project" value="TreeGrafter"/>
</dbReference>
<feature type="domain" description="DJ-1/PfpI" evidence="4">
    <location>
        <begin position="30"/>
        <end position="226"/>
    </location>
</feature>
<dbReference type="STRING" id="155974.SAMN04487818_102153"/>
<name>A0A1H9MIB4_9PSEU</name>